<dbReference type="AlphaFoldDB" id="A0A2U1NT33"/>
<evidence type="ECO:0000313" key="2">
    <source>
        <dbReference type="EMBL" id="PWA76644.1"/>
    </source>
</evidence>
<comment type="caution">
    <text evidence="2">The sequence shown here is derived from an EMBL/GenBank/DDBJ whole genome shotgun (WGS) entry which is preliminary data.</text>
</comment>
<reference evidence="2 3" key="1">
    <citation type="journal article" date="2018" name="Mol. Plant">
        <title>The genome of Artemisia annua provides insight into the evolution of Asteraceae family and artemisinin biosynthesis.</title>
        <authorList>
            <person name="Shen Q."/>
            <person name="Zhang L."/>
            <person name="Liao Z."/>
            <person name="Wang S."/>
            <person name="Yan T."/>
            <person name="Shi P."/>
            <person name="Liu M."/>
            <person name="Fu X."/>
            <person name="Pan Q."/>
            <person name="Wang Y."/>
            <person name="Lv Z."/>
            <person name="Lu X."/>
            <person name="Zhang F."/>
            <person name="Jiang W."/>
            <person name="Ma Y."/>
            <person name="Chen M."/>
            <person name="Hao X."/>
            <person name="Li L."/>
            <person name="Tang Y."/>
            <person name="Lv G."/>
            <person name="Zhou Y."/>
            <person name="Sun X."/>
            <person name="Brodelius P.E."/>
            <person name="Rose J.K.C."/>
            <person name="Tang K."/>
        </authorList>
    </citation>
    <scope>NUCLEOTIDE SEQUENCE [LARGE SCALE GENOMIC DNA]</scope>
    <source>
        <strain evidence="3">cv. Huhao1</strain>
        <tissue evidence="2">Leaf</tissue>
    </source>
</reference>
<keyword evidence="1" id="KW-0732">Signal</keyword>
<gene>
    <name evidence="2" type="ORF">CTI12_AA176330</name>
</gene>
<name>A0A2U1NT33_ARTAN</name>
<organism evidence="2 3">
    <name type="scientific">Artemisia annua</name>
    <name type="common">Sweet wormwood</name>
    <dbReference type="NCBI Taxonomy" id="35608"/>
    <lineage>
        <taxon>Eukaryota</taxon>
        <taxon>Viridiplantae</taxon>
        <taxon>Streptophyta</taxon>
        <taxon>Embryophyta</taxon>
        <taxon>Tracheophyta</taxon>
        <taxon>Spermatophyta</taxon>
        <taxon>Magnoliopsida</taxon>
        <taxon>eudicotyledons</taxon>
        <taxon>Gunneridae</taxon>
        <taxon>Pentapetalae</taxon>
        <taxon>asterids</taxon>
        <taxon>campanulids</taxon>
        <taxon>Asterales</taxon>
        <taxon>Asteraceae</taxon>
        <taxon>Asteroideae</taxon>
        <taxon>Anthemideae</taxon>
        <taxon>Artemisiinae</taxon>
        <taxon>Artemisia</taxon>
    </lineage>
</organism>
<feature type="signal peptide" evidence="1">
    <location>
        <begin position="1"/>
        <end position="23"/>
    </location>
</feature>
<accession>A0A2U1NT33</accession>
<evidence type="ECO:0000313" key="3">
    <source>
        <dbReference type="Proteomes" id="UP000245207"/>
    </source>
</evidence>
<sequence>MKNIYAMVFLLVVITSMMSSILCFSSNNDGDDIFMVVDDPTMHDIDAVIGMTKAHPVQIGKFILEDGKGFIAMVILMEDVIPKQTVVLWALSAPSSTNVVIPTNAADINDTPLVLKASLLYVCVWNKACMQIWCAVYHLQ</sequence>
<feature type="chain" id="PRO_5015495555" evidence="1">
    <location>
        <begin position="24"/>
        <end position="140"/>
    </location>
</feature>
<dbReference type="Proteomes" id="UP000245207">
    <property type="component" value="Unassembled WGS sequence"/>
</dbReference>
<keyword evidence="3" id="KW-1185">Reference proteome</keyword>
<dbReference type="EMBL" id="PKPP01002241">
    <property type="protein sequence ID" value="PWA76644.1"/>
    <property type="molecule type" value="Genomic_DNA"/>
</dbReference>
<protein>
    <submittedName>
        <fullName evidence="2">Uncharacterized protein</fullName>
    </submittedName>
</protein>
<proteinExistence type="predicted"/>
<evidence type="ECO:0000256" key="1">
    <source>
        <dbReference type="SAM" id="SignalP"/>
    </source>
</evidence>